<proteinExistence type="predicted"/>
<dbReference type="AlphaFoldDB" id="A0A2P2N403"/>
<organism evidence="1">
    <name type="scientific">Rhizophora mucronata</name>
    <name type="common">Asiatic mangrove</name>
    <dbReference type="NCBI Taxonomy" id="61149"/>
    <lineage>
        <taxon>Eukaryota</taxon>
        <taxon>Viridiplantae</taxon>
        <taxon>Streptophyta</taxon>
        <taxon>Embryophyta</taxon>
        <taxon>Tracheophyta</taxon>
        <taxon>Spermatophyta</taxon>
        <taxon>Magnoliopsida</taxon>
        <taxon>eudicotyledons</taxon>
        <taxon>Gunneridae</taxon>
        <taxon>Pentapetalae</taxon>
        <taxon>rosids</taxon>
        <taxon>fabids</taxon>
        <taxon>Malpighiales</taxon>
        <taxon>Rhizophoraceae</taxon>
        <taxon>Rhizophora</taxon>
    </lineage>
</organism>
<reference evidence="1" key="1">
    <citation type="submission" date="2018-02" db="EMBL/GenBank/DDBJ databases">
        <title>Rhizophora mucronata_Transcriptome.</title>
        <authorList>
            <person name="Meera S.P."/>
            <person name="Sreeshan A."/>
            <person name="Augustine A."/>
        </authorList>
    </citation>
    <scope>NUCLEOTIDE SEQUENCE</scope>
    <source>
        <tissue evidence="1">Leaf</tissue>
    </source>
</reference>
<protein>
    <submittedName>
        <fullName evidence="1">Uncharacterized protein</fullName>
    </submittedName>
</protein>
<dbReference type="EMBL" id="GGEC01056662">
    <property type="protein sequence ID" value="MBX37146.1"/>
    <property type="molecule type" value="Transcribed_RNA"/>
</dbReference>
<evidence type="ECO:0000313" key="1">
    <source>
        <dbReference type="EMBL" id="MBX37146.1"/>
    </source>
</evidence>
<sequence length="38" mass="4544">MQSFYVCEPDNYKSESFCCHKTSSNKEVNFQKEKKTTF</sequence>
<name>A0A2P2N403_RHIMU</name>
<accession>A0A2P2N403</accession>